<evidence type="ECO:0000313" key="9">
    <source>
        <dbReference type="EMBL" id="ADI15527.1"/>
    </source>
</evidence>
<keyword evidence="2 7" id="KW-0813">Transport</keyword>
<dbReference type="Pfam" id="PF12911">
    <property type="entry name" value="OppC_N"/>
    <property type="match status" value="1"/>
</dbReference>
<dbReference type="EMBL" id="CP002049">
    <property type="protein sequence ID" value="ADI15527.1"/>
    <property type="molecule type" value="Genomic_DNA"/>
</dbReference>
<dbReference type="KEGG" id="tra:Trad_2418"/>
<dbReference type="PANTHER" id="PTHR43386">
    <property type="entry name" value="OLIGOPEPTIDE TRANSPORT SYSTEM PERMEASE PROTEIN APPC"/>
    <property type="match status" value="1"/>
</dbReference>
<dbReference type="eggNOG" id="COG1173">
    <property type="taxonomic scope" value="Bacteria"/>
</dbReference>
<reference evidence="10" key="1">
    <citation type="submission" date="2010-05" db="EMBL/GenBank/DDBJ databases">
        <title>The complete genome of Truepera radiovictris DSM 17093.</title>
        <authorList>
            <consortium name="US DOE Joint Genome Institute (JGI-PGF)"/>
            <person name="Lucas S."/>
            <person name="Copeland A."/>
            <person name="Lapidus A."/>
            <person name="Glavina del Rio T."/>
            <person name="Dalin E."/>
            <person name="Tice H."/>
            <person name="Bruce D."/>
            <person name="Goodwin L."/>
            <person name="Pitluck S."/>
            <person name="Kyrpides N."/>
            <person name="Mavromatis K."/>
            <person name="Ovchinnikova G."/>
            <person name="Munk A.C."/>
            <person name="Detter J.C."/>
            <person name="Han C."/>
            <person name="Tapia R."/>
            <person name="Land M."/>
            <person name="Hauser L."/>
            <person name="Markowitz V."/>
            <person name="Cheng J.-F."/>
            <person name="Hugenholtz P."/>
            <person name="Woyke T."/>
            <person name="Wu D."/>
            <person name="Tindall B."/>
            <person name="Pomrenke H.G."/>
            <person name="Brambilla E."/>
            <person name="Klenk H.-P."/>
            <person name="Eisen J.A."/>
        </authorList>
    </citation>
    <scope>NUCLEOTIDE SEQUENCE [LARGE SCALE GENOMIC DNA]</scope>
    <source>
        <strain evidence="10">DSM 17093 / CIP 108686 / LMG 22925 / RQ-24</strain>
    </source>
</reference>
<dbReference type="HOGENOM" id="CLU_028518_1_1_0"/>
<keyword evidence="6 7" id="KW-0472">Membrane</keyword>
<comment type="subcellular location">
    <subcellularLocation>
        <location evidence="1 7">Cell membrane</location>
        <topology evidence="1 7">Multi-pass membrane protein</topology>
    </subcellularLocation>
</comment>
<comment type="similarity">
    <text evidence="7">Belongs to the binding-protein-dependent transport system permease family.</text>
</comment>
<feature type="transmembrane region" description="Helical" evidence="7">
    <location>
        <begin position="259"/>
        <end position="280"/>
    </location>
</feature>
<dbReference type="InterPro" id="IPR035906">
    <property type="entry name" value="MetI-like_sf"/>
</dbReference>
<dbReference type="PROSITE" id="PS50928">
    <property type="entry name" value="ABC_TM1"/>
    <property type="match status" value="1"/>
</dbReference>
<evidence type="ECO:0000256" key="5">
    <source>
        <dbReference type="ARBA" id="ARBA00022989"/>
    </source>
</evidence>
<evidence type="ECO:0000256" key="6">
    <source>
        <dbReference type="ARBA" id="ARBA00023136"/>
    </source>
</evidence>
<sequence>MTGSAQRLATGLEARPQAQHRALKRLLGRPLAVLGAIIILVFVMLALFAPQIAPYDPARTDFLAVRQAPSSTYLLGTDDVGRDVLSRVIYGSRASLVAGVLSVVIALGLGVPLGLLSGYYRGALDELIMRFTDALLSFPFLILAVALAAALGPSLQNAMIAIGIASAPTFIRLTRGQVLAIGAEEYVQAARALGVGDGRILARHVLPNALAPLLIQATLTIAQAIIAESSLSFLGLGVQPPTPSWGGMLNTAKNFMTQAPWMAIWPGLSIFVTVLAFNVFGDGLRDALDPRE</sequence>
<dbReference type="Gene3D" id="1.10.3720.10">
    <property type="entry name" value="MetI-like"/>
    <property type="match status" value="1"/>
</dbReference>
<evidence type="ECO:0000256" key="2">
    <source>
        <dbReference type="ARBA" id="ARBA00022448"/>
    </source>
</evidence>
<dbReference type="STRING" id="649638.Trad_2418"/>
<dbReference type="PANTHER" id="PTHR43386:SF25">
    <property type="entry name" value="PEPTIDE ABC TRANSPORTER PERMEASE PROTEIN"/>
    <property type="match status" value="1"/>
</dbReference>
<proteinExistence type="inferred from homology"/>
<evidence type="ECO:0000256" key="7">
    <source>
        <dbReference type="RuleBase" id="RU363032"/>
    </source>
</evidence>
<dbReference type="InterPro" id="IPR025966">
    <property type="entry name" value="OppC_N"/>
</dbReference>
<dbReference type="GO" id="GO:0005886">
    <property type="term" value="C:plasma membrane"/>
    <property type="evidence" value="ECO:0007669"/>
    <property type="project" value="UniProtKB-SubCell"/>
</dbReference>
<name>D7CT64_TRURR</name>
<keyword evidence="10" id="KW-1185">Reference proteome</keyword>
<dbReference type="GO" id="GO:0055085">
    <property type="term" value="P:transmembrane transport"/>
    <property type="evidence" value="ECO:0007669"/>
    <property type="project" value="InterPro"/>
</dbReference>
<dbReference type="CDD" id="cd06261">
    <property type="entry name" value="TM_PBP2"/>
    <property type="match status" value="1"/>
</dbReference>
<dbReference type="AlphaFoldDB" id="D7CT64"/>
<feature type="transmembrane region" description="Helical" evidence="7">
    <location>
        <begin position="31"/>
        <end position="53"/>
    </location>
</feature>
<protein>
    <submittedName>
        <fullName evidence="9">Binding-protein-dependent transport systems inner membrane component</fullName>
    </submittedName>
</protein>
<dbReference type="RefSeq" id="WP_013178889.1">
    <property type="nucleotide sequence ID" value="NC_014221.1"/>
</dbReference>
<keyword evidence="4 7" id="KW-0812">Transmembrane</keyword>
<gene>
    <name evidence="9" type="ordered locus">Trad_2418</name>
</gene>
<organism evidence="9 10">
    <name type="scientific">Truepera radiovictrix (strain DSM 17093 / CIP 108686 / LMG 22925 / RQ-24)</name>
    <dbReference type="NCBI Taxonomy" id="649638"/>
    <lineage>
        <taxon>Bacteria</taxon>
        <taxon>Thermotogati</taxon>
        <taxon>Deinococcota</taxon>
        <taxon>Deinococci</taxon>
        <taxon>Trueperales</taxon>
        <taxon>Trueperaceae</taxon>
        <taxon>Truepera</taxon>
    </lineage>
</organism>
<dbReference type="InterPro" id="IPR000515">
    <property type="entry name" value="MetI-like"/>
</dbReference>
<keyword evidence="3" id="KW-1003">Cell membrane</keyword>
<evidence type="ECO:0000256" key="3">
    <source>
        <dbReference type="ARBA" id="ARBA00022475"/>
    </source>
</evidence>
<evidence type="ECO:0000259" key="8">
    <source>
        <dbReference type="PROSITE" id="PS50928"/>
    </source>
</evidence>
<evidence type="ECO:0000313" key="10">
    <source>
        <dbReference type="Proteomes" id="UP000000379"/>
    </source>
</evidence>
<dbReference type="SUPFAM" id="SSF161098">
    <property type="entry name" value="MetI-like"/>
    <property type="match status" value="1"/>
</dbReference>
<dbReference type="InterPro" id="IPR050366">
    <property type="entry name" value="BP-dependent_transpt_permease"/>
</dbReference>
<dbReference type="Pfam" id="PF00528">
    <property type="entry name" value="BPD_transp_1"/>
    <property type="match status" value="1"/>
</dbReference>
<reference evidence="9 10" key="2">
    <citation type="journal article" date="2011" name="Stand. Genomic Sci.">
        <title>Complete genome sequence of Truepera radiovictrix type strain (RQ-24).</title>
        <authorList>
            <person name="Ivanova N."/>
            <person name="Rohde C."/>
            <person name="Munk C."/>
            <person name="Nolan M."/>
            <person name="Lucas S."/>
            <person name="Del Rio T.G."/>
            <person name="Tice H."/>
            <person name="Deshpande S."/>
            <person name="Cheng J.F."/>
            <person name="Tapia R."/>
            <person name="Han C."/>
            <person name="Goodwin L."/>
            <person name="Pitluck S."/>
            <person name="Liolios K."/>
            <person name="Mavromatis K."/>
            <person name="Mikhailova N."/>
            <person name="Pati A."/>
            <person name="Chen A."/>
            <person name="Palaniappan K."/>
            <person name="Land M."/>
            <person name="Hauser L."/>
            <person name="Chang Y.J."/>
            <person name="Jeffries C.D."/>
            <person name="Brambilla E."/>
            <person name="Rohde M."/>
            <person name="Goker M."/>
            <person name="Tindall B.J."/>
            <person name="Woyke T."/>
            <person name="Bristow J."/>
            <person name="Eisen J.A."/>
            <person name="Markowitz V."/>
            <person name="Hugenholtz P."/>
            <person name="Kyrpides N.C."/>
            <person name="Klenk H.P."/>
            <person name="Lapidus A."/>
        </authorList>
    </citation>
    <scope>NUCLEOTIDE SEQUENCE [LARGE SCALE GENOMIC DNA]</scope>
    <source>
        <strain evidence="10">DSM 17093 / CIP 108686 / LMG 22925 / RQ-24</strain>
    </source>
</reference>
<keyword evidence="5 7" id="KW-1133">Transmembrane helix</keyword>
<dbReference type="Proteomes" id="UP000000379">
    <property type="component" value="Chromosome"/>
</dbReference>
<feature type="transmembrane region" description="Helical" evidence="7">
    <location>
        <begin position="131"/>
        <end position="151"/>
    </location>
</feature>
<evidence type="ECO:0000256" key="4">
    <source>
        <dbReference type="ARBA" id="ARBA00022692"/>
    </source>
</evidence>
<feature type="transmembrane region" description="Helical" evidence="7">
    <location>
        <begin position="96"/>
        <end position="119"/>
    </location>
</feature>
<feature type="domain" description="ABC transmembrane type-1" evidence="8">
    <location>
        <begin position="92"/>
        <end position="281"/>
    </location>
</feature>
<accession>D7CT64</accession>
<evidence type="ECO:0000256" key="1">
    <source>
        <dbReference type="ARBA" id="ARBA00004651"/>
    </source>
</evidence>